<comment type="caution">
    <text evidence="1">The sequence shown here is derived from an EMBL/GenBank/DDBJ whole genome shotgun (WGS) entry which is preliminary data.</text>
</comment>
<organism evidence="1 2">
    <name type="scientific">Rubroshorea leprosula</name>
    <dbReference type="NCBI Taxonomy" id="152421"/>
    <lineage>
        <taxon>Eukaryota</taxon>
        <taxon>Viridiplantae</taxon>
        <taxon>Streptophyta</taxon>
        <taxon>Embryophyta</taxon>
        <taxon>Tracheophyta</taxon>
        <taxon>Spermatophyta</taxon>
        <taxon>Magnoliopsida</taxon>
        <taxon>eudicotyledons</taxon>
        <taxon>Gunneridae</taxon>
        <taxon>Pentapetalae</taxon>
        <taxon>rosids</taxon>
        <taxon>malvids</taxon>
        <taxon>Malvales</taxon>
        <taxon>Dipterocarpaceae</taxon>
        <taxon>Rubroshorea</taxon>
    </lineage>
</organism>
<evidence type="ECO:0000313" key="1">
    <source>
        <dbReference type="EMBL" id="GKU94131.1"/>
    </source>
</evidence>
<keyword evidence="2" id="KW-1185">Reference proteome</keyword>
<gene>
    <name evidence="1" type="ORF">SLEP1_g7659</name>
</gene>
<proteinExistence type="predicted"/>
<accession>A0AAV5I935</accession>
<name>A0AAV5I935_9ROSI</name>
<reference evidence="1 2" key="1">
    <citation type="journal article" date="2021" name="Commun. Biol.">
        <title>The genome of Shorea leprosula (Dipterocarpaceae) highlights the ecological relevance of drought in aseasonal tropical rainforests.</title>
        <authorList>
            <person name="Ng K.K.S."/>
            <person name="Kobayashi M.J."/>
            <person name="Fawcett J.A."/>
            <person name="Hatakeyama M."/>
            <person name="Paape T."/>
            <person name="Ng C.H."/>
            <person name="Ang C.C."/>
            <person name="Tnah L.H."/>
            <person name="Lee C.T."/>
            <person name="Nishiyama T."/>
            <person name="Sese J."/>
            <person name="O'Brien M.J."/>
            <person name="Copetti D."/>
            <person name="Mohd Noor M.I."/>
            <person name="Ong R.C."/>
            <person name="Putra M."/>
            <person name="Sireger I.Z."/>
            <person name="Indrioko S."/>
            <person name="Kosugi Y."/>
            <person name="Izuno A."/>
            <person name="Isagi Y."/>
            <person name="Lee S.L."/>
            <person name="Shimizu K.K."/>
        </authorList>
    </citation>
    <scope>NUCLEOTIDE SEQUENCE [LARGE SCALE GENOMIC DNA]</scope>
    <source>
        <strain evidence="1">214</strain>
    </source>
</reference>
<evidence type="ECO:0000313" key="2">
    <source>
        <dbReference type="Proteomes" id="UP001054252"/>
    </source>
</evidence>
<sequence length="114" mass="12769">MTSYLSLYRFTIAACARSWWWVTKYGSVLESSASAVQFLPFGTTITWREATGGIAISAKRPWLILGDPMFHSITKFPEAKLRMVSKIIPDGLKKPPHSSSKAWGTSQWKMVTNA</sequence>
<dbReference type="AlphaFoldDB" id="A0AAV5I935"/>
<protein>
    <submittedName>
        <fullName evidence="1">Uncharacterized protein</fullName>
    </submittedName>
</protein>
<dbReference type="EMBL" id="BPVZ01000007">
    <property type="protein sequence ID" value="GKU94131.1"/>
    <property type="molecule type" value="Genomic_DNA"/>
</dbReference>
<dbReference type="Proteomes" id="UP001054252">
    <property type="component" value="Unassembled WGS sequence"/>
</dbReference>